<evidence type="ECO:0000256" key="5">
    <source>
        <dbReference type="ARBA" id="ARBA00023136"/>
    </source>
</evidence>
<dbReference type="CDD" id="cd01115">
    <property type="entry name" value="SLC13_permease"/>
    <property type="match status" value="1"/>
</dbReference>
<keyword evidence="2" id="KW-0813">Transport</keyword>
<dbReference type="Pfam" id="PF00939">
    <property type="entry name" value="Na_sulph_symp"/>
    <property type="match status" value="1"/>
</dbReference>
<proteinExistence type="predicted"/>
<feature type="transmembrane region" description="Helical" evidence="6">
    <location>
        <begin position="336"/>
        <end position="353"/>
    </location>
</feature>
<dbReference type="InterPro" id="IPR031312">
    <property type="entry name" value="Na/sul_symport_CS"/>
</dbReference>
<evidence type="ECO:0000313" key="7">
    <source>
        <dbReference type="EMBL" id="SVA08042.1"/>
    </source>
</evidence>
<accession>A0A381SVJ4</accession>
<dbReference type="PANTHER" id="PTHR10283">
    <property type="entry name" value="SOLUTE CARRIER FAMILY 13 MEMBER"/>
    <property type="match status" value="1"/>
</dbReference>
<keyword evidence="4 6" id="KW-1133">Transmembrane helix</keyword>
<protein>
    <recommendedName>
        <fullName evidence="8">Citrate transporter-like domain-containing protein</fullName>
    </recommendedName>
</protein>
<reference evidence="7" key="1">
    <citation type="submission" date="2018-05" db="EMBL/GenBank/DDBJ databases">
        <authorList>
            <person name="Lanie J.A."/>
            <person name="Ng W.-L."/>
            <person name="Kazmierczak K.M."/>
            <person name="Andrzejewski T.M."/>
            <person name="Davidsen T.M."/>
            <person name="Wayne K.J."/>
            <person name="Tettelin H."/>
            <person name="Glass J.I."/>
            <person name="Rusch D."/>
            <person name="Podicherti R."/>
            <person name="Tsui H.-C.T."/>
            <person name="Winkler M.E."/>
        </authorList>
    </citation>
    <scope>NUCLEOTIDE SEQUENCE</scope>
</reference>
<evidence type="ECO:0000256" key="4">
    <source>
        <dbReference type="ARBA" id="ARBA00022989"/>
    </source>
</evidence>
<evidence type="ECO:0000256" key="2">
    <source>
        <dbReference type="ARBA" id="ARBA00022448"/>
    </source>
</evidence>
<evidence type="ECO:0008006" key="8">
    <source>
        <dbReference type="Google" id="ProtNLM"/>
    </source>
</evidence>
<sequence>MKTGYQKVGLWLGPLVGIALLLLPHPEAMSLPAWRTVAAGIWMAIWWCTEAVPVAVTAILPLALFPLLGIGDIKLVAAPYANPIIYLFMGGFVIALAIERWNLHKRMALTILTSVGNSGRSLIAGFMFASASISMWVMNTSTTLMLLPIGVSIVKIVSETADEVSNEEKHNFQLALLLGIAYSATIGGMSTLVGTAPNALLAGFMKESGFGEIGFGQFMLVGFPLTICMLPLSWFALTRIVFPVNFVTSPETRRVLTEMRADLGPISISEKRVSVVFAMAAFTWMTRPLLNTLPGLSGLSDAGIAMIAAITLFLIPSGQSDDPYLMKWEIMPKLPWGLLLLFGGGLSLASSVTRTGLADWIGNSLIVLGEAGTIVLVVVITTLIAFLTELTSNTATTGTFLPVVAALAIGINVDPLIFTLPAALAASCAFMLPVATPPNAIVYGSGYIRIPEMAKAGLSLNIIGIVILSIIALYLAPVAFG</sequence>
<keyword evidence="5 6" id="KW-0472">Membrane</keyword>
<feature type="transmembrane region" description="Helical" evidence="6">
    <location>
        <begin position="80"/>
        <end position="98"/>
    </location>
</feature>
<dbReference type="EMBL" id="UINC01003637">
    <property type="protein sequence ID" value="SVA08042.1"/>
    <property type="molecule type" value="Genomic_DNA"/>
</dbReference>
<feature type="transmembrane region" description="Helical" evidence="6">
    <location>
        <begin position="296"/>
        <end position="315"/>
    </location>
</feature>
<dbReference type="PANTHER" id="PTHR10283:SF82">
    <property type="entry name" value="SOLUTE CARRIER FAMILY 13 MEMBER 2"/>
    <property type="match status" value="1"/>
</dbReference>
<name>A0A381SVJ4_9ZZZZ</name>
<gene>
    <name evidence="7" type="ORF">METZ01_LOCUS60896</name>
</gene>
<dbReference type="GO" id="GO:0015141">
    <property type="term" value="F:succinate transmembrane transporter activity"/>
    <property type="evidence" value="ECO:0007669"/>
    <property type="project" value="UniProtKB-ARBA"/>
</dbReference>
<dbReference type="NCBIfam" id="TIGR00785">
    <property type="entry name" value="dass"/>
    <property type="match status" value="1"/>
</dbReference>
<feature type="transmembrane region" description="Helical" evidence="6">
    <location>
        <begin position="365"/>
        <end position="387"/>
    </location>
</feature>
<organism evidence="7">
    <name type="scientific">marine metagenome</name>
    <dbReference type="NCBI Taxonomy" id="408172"/>
    <lineage>
        <taxon>unclassified sequences</taxon>
        <taxon>metagenomes</taxon>
        <taxon>ecological metagenomes</taxon>
    </lineage>
</organism>
<evidence type="ECO:0000256" key="1">
    <source>
        <dbReference type="ARBA" id="ARBA00004141"/>
    </source>
</evidence>
<dbReference type="PROSITE" id="PS01271">
    <property type="entry name" value="NA_SULFATE"/>
    <property type="match status" value="1"/>
</dbReference>
<feature type="transmembrane region" description="Helical" evidence="6">
    <location>
        <begin position="458"/>
        <end position="480"/>
    </location>
</feature>
<dbReference type="GO" id="GO:0005886">
    <property type="term" value="C:plasma membrane"/>
    <property type="evidence" value="ECO:0007669"/>
    <property type="project" value="TreeGrafter"/>
</dbReference>
<keyword evidence="3 6" id="KW-0812">Transmembrane</keyword>
<dbReference type="InterPro" id="IPR001898">
    <property type="entry name" value="SLC13A/DASS"/>
</dbReference>
<dbReference type="AlphaFoldDB" id="A0A381SVJ4"/>
<feature type="transmembrane region" description="Helical" evidence="6">
    <location>
        <begin position="44"/>
        <end position="68"/>
    </location>
</feature>
<feature type="transmembrane region" description="Helical" evidence="6">
    <location>
        <begin position="213"/>
        <end position="237"/>
    </location>
</feature>
<feature type="transmembrane region" description="Helical" evidence="6">
    <location>
        <begin position="174"/>
        <end position="193"/>
    </location>
</feature>
<feature type="transmembrane region" description="Helical" evidence="6">
    <location>
        <begin position="399"/>
        <end position="418"/>
    </location>
</feature>
<evidence type="ECO:0000256" key="3">
    <source>
        <dbReference type="ARBA" id="ARBA00022692"/>
    </source>
</evidence>
<comment type="subcellular location">
    <subcellularLocation>
        <location evidence="1">Membrane</location>
        <topology evidence="1">Multi-pass membrane protein</topology>
    </subcellularLocation>
</comment>
<evidence type="ECO:0000256" key="6">
    <source>
        <dbReference type="SAM" id="Phobius"/>
    </source>
</evidence>